<dbReference type="EMBL" id="CP007268">
    <property type="protein sequence ID" value="AHK78921.1"/>
    <property type="molecule type" value="Genomic_DNA"/>
</dbReference>
<dbReference type="KEGG" id="hhc:M911_06900"/>
<evidence type="ECO:0000256" key="4">
    <source>
        <dbReference type="ARBA" id="ARBA00023136"/>
    </source>
</evidence>
<dbReference type="GO" id="GO:0016020">
    <property type="term" value="C:membrane"/>
    <property type="evidence" value="ECO:0007669"/>
    <property type="project" value="InterPro"/>
</dbReference>
<evidence type="ECO:0000256" key="3">
    <source>
        <dbReference type="ARBA" id="ARBA00022989"/>
    </source>
</evidence>
<proteinExistence type="predicted"/>
<evidence type="ECO:0000313" key="7">
    <source>
        <dbReference type="Proteomes" id="UP000019442"/>
    </source>
</evidence>
<evidence type="ECO:0000256" key="5">
    <source>
        <dbReference type="SAM" id="Phobius"/>
    </source>
</evidence>
<dbReference type="HOGENOM" id="CLU_156492_0_0_6"/>
<keyword evidence="7" id="KW-1185">Reference proteome</keyword>
<evidence type="ECO:0000256" key="2">
    <source>
        <dbReference type="ARBA" id="ARBA00022692"/>
    </source>
</evidence>
<dbReference type="RefSeq" id="WP_025281337.1">
    <property type="nucleotide sequence ID" value="NZ_CP007268.1"/>
</dbReference>
<reference evidence="7" key="2">
    <citation type="submission" date="2014-02" db="EMBL/GenBank/DDBJ databases">
        <title>Draft Genome Sequence of extremely halophilic bacteria Halorhodospira halochloris.</title>
        <authorList>
            <person name="Singh K.S."/>
        </authorList>
    </citation>
    <scope>NUCLEOTIDE SEQUENCE [LARGE SCALE GENOMIC DNA]</scope>
    <source>
        <strain evidence="7">A</strain>
    </source>
</reference>
<reference evidence="6 7" key="1">
    <citation type="journal article" date="2014" name="J Genomics">
        <title>Draft Genome Sequence of the Extremely Halophilic Phototrophic Purple Sulfur Bacterium Halorhodospira halochloris.</title>
        <authorList>
            <person name="Singh K.S."/>
            <person name="Kirksey J."/>
            <person name="Hoff W.D."/>
            <person name="Deole R."/>
        </authorList>
    </citation>
    <scope>NUCLEOTIDE SEQUENCE [LARGE SCALE GENOMIC DNA]</scope>
    <source>
        <strain evidence="6 7">A</strain>
    </source>
</reference>
<feature type="transmembrane region" description="Helical" evidence="5">
    <location>
        <begin position="68"/>
        <end position="93"/>
    </location>
</feature>
<dbReference type="SUPFAM" id="SSF81343">
    <property type="entry name" value="Fumarate reductase respiratory complex transmembrane subunits"/>
    <property type="match status" value="1"/>
</dbReference>
<dbReference type="AlphaFoldDB" id="W8KTK0"/>
<feature type="transmembrane region" description="Helical" evidence="5">
    <location>
        <begin position="21"/>
        <end position="48"/>
    </location>
</feature>
<dbReference type="Pfam" id="PF02300">
    <property type="entry name" value="Fumarate_red_C"/>
    <property type="match status" value="1"/>
</dbReference>
<organism evidence="6 7">
    <name type="scientific">Ectothiorhodospira haloalkaliphila</name>
    <dbReference type="NCBI Taxonomy" id="421628"/>
    <lineage>
        <taxon>Bacteria</taxon>
        <taxon>Pseudomonadati</taxon>
        <taxon>Pseudomonadota</taxon>
        <taxon>Gammaproteobacteria</taxon>
        <taxon>Chromatiales</taxon>
        <taxon>Ectothiorhodospiraceae</taxon>
        <taxon>Ectothiorhodospira</taxon>
    </lineage>
</organism>
<dbReference type="Proteomes" id="UP000019442">
    <property type="component" value="Chromosome"/>
</dbReference>
<dbReference type="OrthoDB" id="8909678at2"/>
<evidence type="ECO:0000256" key="1">
    <source>
        <dbReference type="ARBA" id="ARBA00022475"/>
    </source>
</evidence>
<evidence type="ECO:0000313" key="6">
    <source>
        <dbReference type="EMBL" id="AHK78921.1"/>
    </source>
</evidence>
<accession>W8KTK0</accession>
<keyword evidence="1" id="KW-1003">Cell membrane</keyword>
<keyword evidence="3 5" id="KW-1133">Transmembrane helix</keyword>
<keyword evidence="4 5" id="KW-0472">Membrane</keyword>
<feature type="transmembrane region" description="Helical" evidence="5">
    <location>
        <begin position="113"/>
        <end position="133"/>
    </location>
</feature>
<gene>
    <name evidence="6" type="ORF">M911_06900</name>
</gene>
<sequence length="134" mass="15350">MNQPRTYTRGMQRWWLRRPSYRFYLLREGTSVVIALYGLFLLAGMAALAVGPGAFETWRGLLFSPLSWLLHLVVLAAFTFHAWTWFKVLPLTVPPVKTRRFPRGFTDATLNRVALWAWGVVSLVILVAAMRGLQ</sequence>
<dbReference type="Gene3D" id="1.20.1300.10">
    <property type="entry name" value="Fumarate reductase/succinate dehydrogenase, transmembrane subunit"/>
    <property type="match status" value="1"/>
</dbReference>
<dbReference type="InterPro" id="IPR003510">
    <property type="entry name" value="Fumarate_red_C"/>
</dbReference>
<name>W8KTK0_9GAMM</name>
<protein>
    <submittedName>
        <fullName evidence="6">Fumarate reductase</fullName>
    </submittedName>
</protein>
<dbReference type="InterPro" id="IPR034804">
    <property type="entry name" value="SQR/QFR_C/D"/>
</dbReference>
<keyword evidence="2 5" id="KW-0812">Transmembrane</keyword>